<feature type="domain" description="Bacterial Ig-like" evidence="3">
    <location>
        <begin position="2461"/>
        <end position="2557"/>
    </location>
</feature>
<dbReference type="InterPro" id="IPR013783">
    <property type="entry name" value="Ig-like_fold"/>
</dbReference>
<accession>A0A6M3ZTC1</accession>
<feature type="region of interest" description="Disordered" evidence="1">
    <location>
        <begin position="2850"/>
        <end position="2871"/>
    </location>
</feature>
<dbReference type="Pfam" id="PF19077">
    <property type="entry name" value="Big_13"/>
    <property type="match status" value="1"/>
</dbReference>
<gene>
    <name evidence="4" type="ORF">C798_17180</name>
</gene>
<dbReference type="InterPro" id="IPR044048">
    <property type="entry name" value="Big_12"/>
</dbReference>
<evidence type="ECO:0000259" key="3">
    <source>
        <dbReference type="Pfam" id="PF19078"/>
    </source>
</evidence>
<name>A0A6M3ZTC1_9BURK</name>
<dbReference type="InterPro" id="IPR044016">
    <property type="entry name" value="Big_13"/>
</dbReference>
<dbReference type="Gene3D" id="2.60.40.2700">
    <property type="match status" value="2"/>
</dbReference>
<feature type="region of interest" description="Disordered" evidence="1">
    <location>
        <begin position="990"/>
        <end position="1011"/>
    </location>
</feature>
<feature type="region of interest" description="Disordered" evidence="1">
    <location>
        <begin position="188"/>
        <end position="231"/>
    </location>
</feature>
<feature type="compositionally biased region" description="Polar residues" evidence="1">
    <location>
        <begin position="2854"/>
        <end position="2863"/>
    </location>
</feature>
<feature type="domain" description="Bacterial Ig-like" evidence="2">
    <location>
        <begin position="2086"/>
        <end position="2177"/>
    </location>
</feature>
<evidence type="ECO:0000313" key="5">
    <source>
        <dbReference type="Proteomes" id="UP000501648"/>
    </source>
</evidence>
<dbReference type="Gene3D" id="2.60.40.10">
    <property type="entry name" value="Immunoglobulins"/>
    <property type="match status" value="2"/>
</dbReference>
<feature type="compositionally biased region" description="Low complexity" evidence="1">
    <location>
        <begin position="119"/>
        <end position="134"/>
    </location>
</feature>
<reference evidence="4 5" key="1">
    <citation type="journal article" date="2012" name="J. Bacteriol.">
        <title>Genome sequence of the pathogenic Herbaspirillum seropedicae strain Os34, isolated from rice roots.</title>
        <authorList>
            <person name="Ye W."/>
            <person name="Ye S."/>
            <person name="Liu J."/>
            <person name="Chang S."/>
            <person name="Chen M."/>
            <person name="Zhu B."/>
            <person name="Guo L."/>
            <person name="An Q."/>
        </authorList>
    </citation>
    <scope>NUCLEOTIDE SEQUENCE [LARGE SCALE GENOMIC DNA]</scope>
    <source>
        <strain evidence="4 5">Os34</strain>
    </source>
</reference>
<dbReference type="Pfam" id="PF19078">
    <property type="entry name" value="Big_12"/>
    <property type="match status" value="1"/>
</dbReference>
<feature type="compositionally biased region" description="Low complexity" evidence="1">
    <location>
        <begin position="77"/>
        <end position="86"/>
    </location>
</feature>
<dbReference type="Gene3D" id="6.20.50.90">
    <property type="match status" value="1"/>
</dbReference>
<dbReference type="PANTHER" id="PTHR34677">
    <property type="match status" value="1"/>
</dbReference>
<proteinExistence type="predicted"/>
<dbReference type="RefSeq" id="WP_171427051.1">
    <property type="nucleotide sequence ID" value="NZ_CP008956.1"/>
</dbReference>
<feature type="region of interest" description="Disordered" evidence="1">
    <location>
        <begin position="1"/>
        <end position="161"/>
    </location>
</feature>
<dbReference type="PANTHER" id="PTHR34677:SF3">
    <property type="entry name" value="BACTERIAL IG-LIKE DOMAIN-CONTAINING PROTEIN"/>
    <property type="match status" value="1"/>
</dbReference>
<evidence type="ECO:0000259" key="2">
    <source>
        <dbReference type="Pfam" id="PF19077"/>
    </source>
</evidence>
<dbReference type="EMBL" id="CP008956">
    <property type="protein sequence ID" value="QJQ01905.1"/>
    <property type="molecule type" value="Genomic_DNA"/>
</dbReference>
<feature type="compositionally biased region" description="Low complexity" evidence="1">
    <location>
        <begin position="36"/>
        <end position="62"/>
    </location>
</feature>
<sequence length="3152" mass="328690">MSNDQNKAGINPISNKQLGTAPVPLIMPPTRRSTNAVAGKSAKSAKAAQQHDQQQQLPAEDQPLYDMAIVPEEGAAERALASAEAAMSVRRGEDDEEEATLEKSSHAEGDTAPILLAQASSTSKAADAPDSPASVGEELLRQAAPLPSTPPKASPDGSESWLGKDWKLPVAIGGGALALLGLAAGGGGSSANGSGISATPSATPPSSGNDGAPPPAQQHLESHRHPSSRPFLAGASVHASAQKWVGGAWQEIASTTKVDRNGRMSFKIDKSMVTAQDILRVVVSDTGDSADHRDEIIGNQTLGATPLIAVIGGLDADQQVTANPLTTLAARQIGQNLSPDNMNAIHAAVAKAFGISVGDLVHVLPVFLGGGGNPVETADGKNYGLALGVVAGMTQAQRAAGVPSNDALDKALKVLEGAFVIGADGKLVLDLQKIRSVEVVKGDGTKAQVGLDEGAARLYQATGDAEAGANGTQVPYISIDPREVSAAVQKAKGADVNISYASFTDGLTLKINTAASAKVGDNLHIEFVRLDADGKPIADAKPFTYDYVLTKDDMDTIDNISNPNDKGGKFFLLTIPTHLDDAAKYNLENGARPAIPSSTDSSNFLLPAEKGANSESSFYKPNSGSAQFQLRATGSALGFASAGARIALFSDQIAIEAAPATSDGITFNGAGAEKTSTIKVVMTLPYKISWSEGAAPTLDVMVGSKLLKASYTGGTGDVLHFALTLSSAANSESKELNNAVIRIPDNALHIGNTNGNKVSIYTDTGNTLFKSDDGGKNWTKRDNTPLSDGANLAKILGVNTTQLDTPYRADTTPPADPILELVAPPIFNADGFRDADQVPKAGEVNARAFIQGSSANVAYALVTNRITQEFKVKFEQGKFIAKDDAGAIVRLSAYKVTAPSINTVMAEIKLGDTGEVTFKASDYNVTSSSFRTLVNGLSTQAEGVELKFYVEVVDAAGNVSKKGELKSLGTLPGSGNSIWIDTVAPDAPTDLKLDSTSDTGRNGVAADSASRNDGITSISKPTLVLKGGTAGALAQIWSDAEHKQLLGQGVVQVVAGQVTSNGASIVLDKAAIKSGVNTVYATITDQAGNVSRTDKSFSFTYLPAFNGELLLDITSAQPTRGFYRKGDVIEVTVQFDRDVFLKNAQSNAQSTSQLRVILDSDNNKSVSATYFIGLGTKTLKFRYTVEQDIERGSAGIFKATSLVSSGSSVLEDIAGNSIVIDPSKVKAVNGQEIKIDTVNPSVPILELPADIVATENTFSRANALGKGINLTAEDGSTVTLTFTKAGSNEVAVTKSVLVTGAGAQAVTLSVDELNKLGQGEISVKAQAVDPAGNMSVVSTGLTFKLDTQAPKATAKVVSPQGVGLTNGTVVFEVSFDEPLKRALTETDADANFFDVKNGTISKLQRIDDTRYRISVIPTPKVVSSDVTLELKSGMASPLSDKAGNLVETGVTLARQAIDTQGPTVTATPDVQGPVMGGRDVSFTVVLSEPISVDYGVIGKGNFTATNGIVTSVTPIEGFGGLRYKVTVKPNALAVDGDIVLGLIATPSGNGALLRDALGNQTDNVPTLATQKIDVSPPKVVADDVSVTPSPTGSLPFKAGYYHVGDTLTVKVKFSEVMQITGKPTVDIDLGGGVMRSAVFSALSEDKLTASFVYVITAGDNAAKIIVPARGIKLAGGSTITDLAGNPADLTSQDKPTDSGIKIDTAAPVIVEAKIDSAEVPVANGLYKAGAILKVAVRFNEEIDITLANGSKPTLTLMVGGVARTASYKEIATDGKTLLFTYEVVPGDNDAAGIVIPERAIDLKGATLTDVSGNPARIENTGISTNPSFKVDTAAPGVTSVVVSGKSKDAGTVNNIYRAGDEIIVTVTFNEDVTLNIDSSKPKPTLNLQVGTKSCEATYQDQGTNKRTLIFSYTLVEGDTAADGVAVKPDGLDLKSASLTDNAGNAPQKISYTAVPVNPSVKVDTDAPQIVSFSATSDKLLIIGQSLLLRAKVSEALRPDATVTVKLNNGGTVTLTVDSNDATQLMGNYTVQAGQTSSNDLKVESWATTTSKDLAGNLLKVGTPLGAGANIGAAKPIAVDADKPSAPSVFRLDASSDAGSSNTDGLTNVTLPSFNLEGLKVGAKVVVTATYKGSTITLLDFTATATTQTVATGVALGDGVYTNVAVRQSSVSGNVSDLVPLGNTKTSGSFEINTAAPSVATSLVFDDIQDTLDDEQYKTYKTQDNDAKTSGNRLRDYRTGIQQPRFDFEGGKPGETAVLFRDVNNNDIFDAGDILLGRNVIGPASAVAKYKLGTIEIFKLNGHWVEVAPENALPNGNYTDIKLVLQSASGTYGAASSAALNGLVVFNNIPLTPLSGVRAILPTSPDPMGKKLLFSVGNGNEGVTVTFRADVIDLDTGKKTLGVIVGSGLLNKFNQVEIDTSALNGRYDNFMAIQSYAGKVDDPVAVALQNSNDRLAITWDHIAPKVQVAIQPKADGTGARPGEAVELVFTFDEEVKDFAVGDIVVNGGTLIDFAGSGRTRTAKFKPNDGNVLKGDVQVSGASYTDVAGNAGAASNKLDIVFNRQGSITLSGISGSAPQVGETLSAAVSDPDGNPTGTVSYTWSAGGTTVGGNTATYKVQDADKGKKIKVTASYRDGANMQDTASSSETAQVTGPNNPPQVVFKVNGVVVDPDKNNVLRYDDTVTVEVTDKDGIADNPAAKYSWLDTHGNQIIEVRDFVVPKTIKDREGKDISAKDALIHFRAQYTDQAGNDELWTQVAQSFRIRPKQQPGTVSIKLIDNGGKEVVPSGNLKLGDELKAVVQDENDADSKTIEYHWIVNGEDRGVGFGSHYQVGSDDYGKDIKVQAIYVDKDGGQESPTSTTSFTVEPKPGNKPPTGNVTISGDGMLGTVLTAQPDNIKDDDGLATNPAYTYKWYSVVNKVTGEKTEISAAHFQGNDSSKLVVTSDLLGKDIQVEAQFKDLAGFDNKITGTQFITPTLPGGFTVTAPLSFTGLMDQDTKAKLLKVAPNSNLYILDVDGNGTIDQNDARTYIGNLDANASIGVTTAGGQGRATLLGKDSTWWSRFNELDKDILGTATGAKGVIGSNSASDVPAKDFWTATAADAIGNGHFVWTKDGGSKGGSSYEMPDNSYARDPNRLHYYLFEVKVNTGGVLPG</sequence>
<evidence type="ECO:0000256" key="1">
    <source>
        <dbReference type="SAM" id="MobiDB-lite"/>
    </source>
</evidence>
<evidence type="ECO:0000313" key="4">
    <source>
        <dbReference type="EMBL" id="QJQ01905.1"/>
    </source>
</evidence>
<feature type="compositionally biased region" description="Polar residues" evidence="1">
    <location>
        <begin position="1"/>
        <end position="18"/>
    </location>
</feature>
<protein>
    <submittedName>
        <fullName evidence="4">Uncharacterized protein</fullName>
    </submittedName>
</protein>
<feature type="compositionally biased region" description="Basic and acidic residues" evidence="1">
    <location>
        <begin position="100"/>
        <end position="109"/>
    </location>
</feature>
<feature type="compositionally biased region" description="Low complexity" evidence="1">
    <location>
        <begin position="191"/>
        <end position="207"/>
    </location>
</feature>
<dbReference type="Proteomes" id="UP000501648">
    <property type="component" value="Chromosome"/>
</dbReference>
<organism evidence="4 5">
    <name type="scientific">Herbaspirillum rubrisubalbicans Os34</name>
    <dbReference type="NCBI Taxonomy" id="1235827"/>
    <lineage>
        <taxon>Bacteria</taxon>
        <taxon>Pseudomonadati</taxon>
        <taxon>Pseudomonadota</taxon>
        <taxon>Betaproteobacteria</taxon>
        <taxon>Burkholderiales</taxon>
        <taxon>Oxalobacteraceae</taxon>
        <taxon>Herbaspirillum</taxon>
    </lineage>
</organism>